<dbReference type="AlphaFoldDB" id="A0A4Y2I6I6"/>
<dbReference type="GO" id="GO:0003676">
    <property type="term" value="F:nucleic acid binding"/>
    <property type="evidence" value="ECO:0007669"/>
    <property type="project" value="InterPro"/>
</dbReference>
<gene>
    <name evidence="2" type="ORF">AVEN_268529_1</name>
</gene>
<dbReference type="GO" id="GO:0004523">
    <property type="term" value="F:RNA-DNA hybrid ribonuclease activity"/>
    <property type="evidence" value="ECO:0007669"/>
    <property type="project" value="InterPro"/>
</dbReference>
<proteinExistence type="predicted"/>
<comment type="caution">
    <text evidence="2">The sequence shown here is derived from an EMBL/GenBank/DDBJ whole genome shotgun (WGS) entry which is preliminary data.</text>
</comment>
<protein>
    <recommendedName>
        <fullName evidence="1">RNase H type-1 domain-containing protein</fullName>
    </recommendedName>
</protein>
<organism evidence="2 3">
    <name type="scientific">Araneus ventricosus</name>
    <name type="common">Orbweaver spider</name>
    <name type="synonym">Epeira ventricosa</name>
    <dbReference type="NCBI Taxonomy" id="182803"/>
    <lineage>
        <taxon>Eukaryota</taxon>
        <taxon>Metazoa</taxon>
        <taxon>Ecdysozoa</taxon>
        <taxon>Arthropoda</taxon>
        <taxon>Chelicerata</taxon>
        <taxon>Arachnida</taxon>
        <taxon>Araneae</taxon>
        <taxon>Araneomorphae</taxon>
        <taxon>Entelegynae</taxon>
        <taxon>Araneoidea</taxon>
        <taxon>Araneidae</taxon>
        <taxon>Araneus</taxon>
    </lineage>
</organism>
<dbReference type="InterPro" id="IPR012337">
    <property type="entry name" value="RNaseH-like_sf"/>
</dbReference>
<dbReference type="CDD" id="cd09276">
    <property type="entry name" value="Rnase_HI_RT_non_LTR"/>
    <property type="match status" value="1"/>
</dbReference>
<dbReference type="PROSITE" id="PS50879">
    <property type="entry name" value="RNASE_H_1"/>
    <property type="match status" value="1"/>
</dbReference>
<evidence type="ECO:0000313" key="3">
    <source>
        <dbReference type="Proteomes" id="UP000499080"/>
    </source>
</evidence>
<reference evidence="2 3" key="1">
    <citation type="journal article" date="2019" name="Sci. Rep.">
        <title>Orb-weaving spider Araneus ventricosus genome elucidates the spidroin gene catalogue.</title>
        <authorList>
            <person name="Kono N."/>
            <person name="Nakamura H."/>
            <person name="Ohtoshi R."/>
            <person name="Moran D.A.P."/>
            <person name="Shinohara A."/>
            <person name="Yoshida Y."/>
            <person name="Fujiwara M."/>
            <person name="Mori M."/>
            <person name="Tomita M."/>
            <person name="Arakawa K."/>
        </authorList>
    </citation>
    <scope>NUCLEOTIDE SEQUENCE [LARGE SCALE GENOMIC DNA]</scope>
</reference>
<name>A0A4Y2I6I6_ARAVE</name>
<keyword evidence="3" id="KW-1185">Reference proteome</keyword>
<dbReference type="OrthoDB" id="6437652at2759"/>
<dbReference type="SUPFAM" id="SSF53098">
    <property type="entry name" value="Ribonuclease H-like"/>
    <property type="match status" value="1"/>
</dbReference>
<accession>A0A4Y2I6I6</accession>
<dbReference type="InterPro" id="IPR036397">
    <property type="entry name" value="RNaseH_sf"/>
</dbReference>
<feature type="domain" description="RNase H type-1" evidence="1">
    <location>
        <begin position="27"/>
        <end position="156"/>
    </location>
</feature>
<sequence>MALASGVELLQQNTCSLRTLDIIPKVLNNQYEVYADGSRIGDDTGFSVCILKNGEPFKIFQFKLNKSSTVFQAELAAIDLAVCWALENGVRINIHTDSQSSIKALRSARSRSATVNKVKKNYYLSEGSVGLTWVKVHAGDPSGNELADHQAKSATAEGGKLKIPTPYSSVFVERLARDLGRL</sequence>
<dbReference type="InterPro" id="IPR002156">
    <property type="entry name" value="RNaseH_domain"/>
</dbReference>
<dbReference type="Pfam" id="PF00075">
    <property type="entry name" value="RNase_H"/>
    <property type="match status" value="1"/>
</dbReference>
<evidence type="ECO:0000259" key="1">
    <source>
        <dbReference type="PROSITE" id="PS50879"/>
    </source>
</evidence>
<dbReference type="Proteomes" id="UP000499080">
    <property type="component" value="Unassembled WGS sequence"/>
</dbReference>
<dbReference type="Gene3D" id="3.30.420.10">
    <property type="entry name" value="Ribonuclease H-like superfamily/Ribonuclease H"/>
    <property type="match status" value="1"/>
</dbReference>
<dbReference type="EMBL" id="BGPR01002417">
    <property type="protein sequence ID" value="GBM73052.1"/>
    <property type="molecule type" value="Genomic_DNA"/>
</dbReference>
<evidence type="ECO:0000313" key="2">
    <source>
        <dbReference type="EMBL" id="GBM73052.1"/>
    </source>
</evidence>